<organism evidence="2 3">
    <name type="scientific">Brachionus plicatilis</name>
    <name type="common">Marine rotifer</name>
    <name type="synonym">Brachionus muelleri</name>
    <dbReference type="NCBI Taxonomy" id="10195"/>
    <lineage>
        <taxon>Eukaryota</taxon>
        <taxon>Metazoa</taxon>
        <taxon>Spiralia</taxon>
        <taxon>Gnathifera</taxon>
        <taxon>Rotifera</taxon>
        <taxon>Eurotatoria</taxon>
        <taxon>Monogononta</taxon>
        <taxon>Pseudotrocha</taxon>
        <taxon>Ploima</taxon>
        <taxon>Brachionidae</taxon>
        <taxon>Brachionus</taxon>
    </lineage>
</organism>
<evidence type="ECO:0000313" key="3">
    <source>
        <dbReference type="Proteomes" id="UP000276133"/>
    </source>
</evidence>
<dbReference type="EMBL" id="REGN01013672">
    <property type="protein sequence ID" value="RMZ93622.1"/>
    <property type="molecule type" value="Genomic_DNA"/>
</dbReference>
<sequence length="111" mass="13230">MHKILIKITLICILSKQVRTDWRDVLPIDDLTINWNGEYFNQPLINPHHWSFGWWPTYLEQVYGNIIDVKSEHACRLNSDPCRRHSECCSKFCRCTKWSTFGKDLCTRKCL</sequence>
<evidence type="ECO:0000256" key="1">
    <source>
        <dbReference type="SAM" id="SignalP"/>
    </source>
</evidence>
<comment type="caution">
    <text evidence="2">The sequence shown here is derived from an EMBL/GenBank/DDBJ whole genome shotgun (WGS) entry which is preliminary data.</text>
</comment>
<dbReference type="Proteomes" id="UP000276133">
    <property type="component" value="Unassembled WGS sequence"/>
</dbReference>
<evidence type="ECO:0000313" key="2">
    <source>
        <dbReference type="EMBL" id="RMZ93622.1"/>
    </source>
</evidence>
<protein>
    <submittedName>
        <fullName evidence="2">Uncharacterized protein</fullName>
    </submittedName>
</protein>
<feature type="chain" id="PRO_5018219416" evidence="1">
    <location>
        <begin position="21"/>
        <end position="111"/>
    </location>
</feature>
<keyword evidence="3" id="KW-1185">Reference proteome</keyword>
<keyword evidence="1" id="KW-0732">Signal</keyword>
<name>A0A3M7P3I2_BRAPC</name>
<feature type="signal peptide" evidence="1">
    <location>
        <begin position="1"/>
        <end position="20"/>
    </location>
</feature>
<dbReference type="OrthoDB" id="10118571at2759"/>
<proteinExistence type="predicted"/>
<dbReference type="AlphaFoldDB" id="A0A3M7P3I2"/>
<reference evidence="2 3" key="1">
    <citation type="journal article" date="2018" name="Sci. Rep.">
        <title>Genomic signatures of local adaptation to the degree of environmental predictability in rotifers.</title>
        <authorList>
            <person name="Franch-Gras L."/>
            <person name="Hahn C."/>
            <person name="Garcia-Roger E.M."/>
            <person name="Carmona M.J."/>
            <person name="Serra M."/>
            <person name="Gomez A."/>
        </authorList>
    </citation>
    <scope>NUCLEOTIDE SEQUENCE [LARGE SCALE GENOMIC DNA]</scope>
    <source>
        <strain evidence="2">HYR1</strain>
    </source>
</reference>
<gene>
    <name evidence="2" type="ORF">BpHYR1_021045</name>
</gene>
<accession>A0A3M7P3I2</accession>